<protein>
    <submittedName>
        <fullName evidence="1">Uncharacterized protein</fullName>
    </submittedName>
</protein>
<name>X0UCL8_9ZZZZ</name>
<organism evidence="1">
    <name type="scientific">marine sediment metagenome</name>
    <dbReference type="NCBI Taxonomy" id="412755"/>
    <lineage>
        <taxon>unclassified sequences</taxon>
        <taxon>metagenomes</taxon>
        <taxon>ecological metagenomes</taxon>
    </lineage>
</organism>
<proteinExistence type="predicted"/>
<comment type="caution">
    <text evidence="1">The sequence shown here is derived from an EMBL/GenBank/DDBJ whole genome shotgun (WGS) entry which is preliminary data.</text>
</comment>
<evidence type="ECO:0000313" key="1">
    <source>
        <dbReference type="EMBL" id="GAF98127.1"/>
    </source>
</evidence>
<accession>X0UCL8</accession>
<gene>
    <name evidence="1" type="ORF">S01H1_24785</name>
</gene>
<reference evidence="1" key="1">
    <citation type="journal article" date="2014" name="Front. Microbiol.">
        <title>High frequency of phylogenetically diverse reductive dehalogenase-homologous genes in deep subseafloor sedimentary metagenomes.</title>
        <authorList>
            <person name="Kawai M."/>
            <person name="Futagami T."/>
            <person name="Toyoda A."/>
            <person name="Takaki Y."/>
            <person name="Nishi S."/>
            <person name="Hori S."/>
            <person name="Arai W."/>
            <person name="Tsubouchi T."/>
            <person name="Morono Y."/>
            <person name="Uchiyama I."/>
            <person name="Ito T."/>
            <person name="Fujiyama A."/>
            <person name="Inagaki F."/>
            <person name="Takami H."/>
        </authorList>
    </citation>
    <scope>NUCLEOTIDE SEQUENCE</scope>
    <source>
        <strain evidence="1">Expedition CK06-06</strain>
    </source>
</reference>
<dbReference type="AlphaFoldDB" id="X0UCL8"/>
<dbReference type="EMBL" id="BARS01014923">
    <property type="protein sequence ID" value="GAF98127.1"/>
    <property type="molecule type" value="Genomic_DNA"/>
</dbReference>
<sequence>MTSIHENKKITLELTREQLEFLEWAAKLEGLTPEKYLLKIASGRVIKSNESKNQN</sequence>